<dbReference type="EMBL" id="CP001055">
    <property type="protein sequence ID" value="ACC98574.1"/>
    <property type="molecule type" value="Genomic_DNA"/>
</dbReference>
<dbReference type="KEGG" id="emi:Emin_1021"/>
<evidence type="ECO:0000313" key="1">
    <source>
        <dbReference type="EMBL" id="ACC98574.1"/>
    </source>
</evidence>
<gene>
    <name evidence="1" type="ordered locus">Emin_1021</name>
</gene>
<dbReference type="Proteomes" id="UP000001029">
    <property type="component" value="Chromosome"/>
</dbReference>
<dbReference type="RefSeq" id="WP_012415189.1">
    <property type="nucleotide sequence ID" value="NC_010644.1"/>
</dbReference>
<proteinExistence type="predicted"/>
<organism evidence="1 2">
    <name type="scientific">Elusimicrobium minutum (strain Pei191)</name>
    <dbReference type="NCBI Taxonomy" id="445932"/>
    <lineage>
        <taxon>Bacteria</taxon>
        <taxon>Pseudomonadati</taxon>
        <taxon>Elusimicrobiota</taxon>
        <taxon>Elusimicrobia</taxon>
        <taxon>Elusimicrobiales</taxon>
        <taxon>Elusimicrobiaceae</taxon>
        <taxon>Elusimicrobium</taxon>
    </lineage>
</organism>
<accession>B2KDH8</accession>
<protein>
    <recommendedName>
        <fullName evidence="3">Alginate export domain-containing protein</fullName>
    </recommendedName>
</protein>
<evidence type="ECO:0000313" key="2">
    <source>
        <dbReference type="Proteomes" id="UP000001029"/>
    </source>
</evidence>
<name>B2KDH8_ELUMP</name>
<evidence type="ECO:0008006" key="3">
    <source>
        <dbReference type="Google" id="ProtNLM"/>
    </source>
</evidence>
<dbReference type="AlphaFoldDB" id="B2KDH8"/>
<keyword evidence="2" id="KW-1185">Reference proteome</keyword>
<reference evidence="1 2" key="1">
    <citation type="journal article" date="2009" name="Appl. Environ. Microbiol.">
        <title>Genomic analysis of 'Elusimicrobium minutum,' the first cultivated representative of the phylum 'Elusimicrobia' (formerly termite group 1).</title>
        <authorList>
            <person name="Herlemann D.P.R."/>
            <person name="Geissinger O."/>
            <person name="Ikeda-Ohtsubo W."/>
            <person name="Kunin V."/>
            <person name="Sun H."/>
            <person name="Lapidus A."/>
            <person name="Hugenholtz P."/>
            <person name="Brune A."/>
        </authorList>
    </citation>
    <scope>NUCLEOTIDE SEQUENCE [LARGE SCALE GENOMIC DNA]</scope>
    <source>
        <strain evidence="1 2">Pei191</strain>
    </source>
</reference>
<dbReference type="HOGENOM" id="CLU_653348_0_0_0"/>
<sequence>MARYFIYILCIFFPSTVFSGTFNTEFWLNSNASVLNNIPGYSQNENKMKNLNTNIFLSAGYSPVKNIYLDMLASAKQNYYYNEFDSNNSYKGFLHKGSVTLGNETAALTAGRIFYGEKNTLTPYFGLYDNFFGHTASSLNGFKADLNTGWVSLALLAGKENDDFTENSKSEIYGASLHFKPSQYFDINPFVYQLKDSDIDYFYTKIDRQILGAASNIYMGMGMNFYLSYAKNSGEDTYFSSYKFKNKGDAWLAKFNAETENKIFRYNLRFMYVRSSGEKFNSTNSTFKGINTYVYLGSIFSGTDMFWNSPYSRFTQHPFGNIDNITAYNLGATVAPKFTRFFKIDFDIYNISKTKMPYQQEDIGAEMDIALTLMPFKNVDLSLIYAVFYPGNAYKEAIPSTPGYEVNNIKQLAARLNIRF</sequence>